<sequence>EEERGEVQEAEAEAEKRVRGREKGGVALLLVAISPSTVANADSEGETRAGRLHLFLSSVFSSLFGQNQQEQEGGEGMATRHQIAGPQQQRGGLPVGGGKQQKAADGNNRRALGDIGNLVNVNVRPAEGKPQPQVSRPVTRSFGAQLLRNAQTAAEAAAATKKPVKLDADGGAAGKGLPRPAKPKATTVKSKPEDVIEISPDTAEPSGKKRESSKKKVHTLSSVLTARSKAACGIIDKPVKTVDDIDAPDVNNQLAVVDY</sequence>
<feature type="region of interest" description="Disordered" evidence="1">
    <location>
        <begin position="86"/>
        <end position="116"/>
    </location>
</feature>
<proteinExistence type="predicted"/>
<feature type="non-terminal residue" evidence="2">
    <location>
        <position position="1"/>
    </location>
</feature>
<feature type="non-terminal residue" evidence="2">
    <location>
        <position position="259"/>
    </location>
</feature>
<protein>
    <submittedName>
        <fullName evidence="2">G2/mitotic-specific cyclin-2</fullName>
    </submittedName>
</protein>
<feature type="region of interest" description="Disordered" evidence="1">
    <location>
        <begin position="1"/>
        <end position="20"/>
    </location>
</feature>
<organism evidence="2">
    <name type="scientific">Anthurium amnicola</name>
    <dbReference type="NCBI Taxonomy" id="1678845"/>
    <lineage>
        <taxon>Eukaryota</taxon>
        <taxon>Viridiplantae</taxon>
        <taxon>Streptophyta</taxon>
        <taxon>Embryophyta</taxon>
        <taxon>Tracheophyta</taxon>
        <taxon>Spermatophyta</taxon>
        <taxon>Magnoliopsida</taxon>
        <taxon>Liliopsida</taxon>
        <taxon>Araceae</taxon>
        <taxon>Pothoideae</taxon>
        <taxon>Potheae</taxon>
        <taxon>Anthurium</taxon>
    </lineage>
</organism>
<accession>A0A1D1ZCK6</accession>
<reference evidence="2" key="1">
    <citation type="submission" date="2015-07" db="EMBL/GenBank/DDBJ databases">
        <title>Transcriptome Assembly of Anthurium amnicola.</title>
        <authorList>
            <person name="Suzuki J."/>
        </authorList>
    </citation>
    <scope>NUCLEOTIDE SEQUENCE</scope>
</reference>
<name>A0A1D1ZCK6_9ARAE</name>
<gene>
    <name evidence="2" type="primary">CCN2</name>
    <name evidence="2" type="ORF">g.5845</name>
</gene>
<dbReference type="AlphaFoldDB" id="A0A1D1ZCK6"/>
<evidence type="ECO:0000256" key="1">
    <source>
        <dbReference type="SAM" id="MobiDB-lite"/>
    </source>
</evidence>
<dbReference type="EMBL" id="GDJX01003312">
    <property type="protein sequence ID" value="JAT64624.1"/>
    <property type="molecule type" value="Transcribed_RNA"/>
</dbReference>
<evidence type="ECO:0000313" key="2">
    <source>
        <dbReference type="EMBL" id="JAT64624.1"/>
    </source>
</evidence>
<feature type="region of interest" description="Disordered" evidence="1">
    <location>
        <begin position="158"/>
        <end position="219"/>
    </location>
</feature>
<feature type="compositionally biased region" description="Acidic residues" evidence="1">
    <location>
        <begin position="1"/>
        <end position="12"/>
    </location>
</feature>